<dbReference type="STRING" id="103827.A0A0N5CSK8"/>
<keyword evidence="4" id="KW-0472">Membrane</keyword>
<dbReference type="OMA" id="MVWIKEN"/>
<dbReference type="PANTHER" id="PTHR10984:SF25">
    <property type="entry name" value="ENDOPLASMIC RETICULUM-GOLGI INTERMEDIATE COMPARTMENT PROTEIN 3"/>
    <property type="match status" value="1"/>
</dbReference>
<evidence type="ECO:0000259" key="5">
    <source>
        <dbReference type="Pfam" id="PF07970"/>
    </source>
</evidence>
<dbReference type="GO" id="GO:0030134">
    <property type="term" value="C:COPII-coated ER to Golgi transport vesicle"/>
    <property type="evidence" value="ECO:0007669"/>
    <property type="project" value="TreeGrafter"/>
</dbReference>
<evidence type="ECO:0000313" key="7">
    <source>
        <dbReference type="Proteomes" id="UP000276776"/>
    </source>
</evidence>
<evidence type="ECO:0000256" key="4">
    <source>
        <dbReference type="SAM" id="Phobius"/>
    </source>
</evidence>
<name>A0A0N5CSK8_THECL</name>
<feature type="transmembrane region" description="Helical" evidence="4">
    <location>
        <begin position="69"/>
        <end position="91"/>
    </location>
</feature>
<dbReference type="InterPro" id="IPR045888">
    <property type="entry name" value="Erv"/>
</dbReference>
<reference evidence="6 7" key="2">
    <citation type="submission" date="2018-11" db="EMBL/GenBank/DDBJ databases">
        <authorList>
            <consortium name="Pathogen Informatics"/>
        </authorList>
    </citation>
    <scope>NUCLEOTIDE SEQUENCE [LARGE SCALE GENOMIC DNA]</scope>
</reference>
<dbReference type="GO" id="GO:0006890">
    <property type="term" value="P:retrograde vesicle-mediated transport, Golgi to endoplasmic reticulum"/>
    <property type="evidence" value="ECO:0007669"/>
    <property type="project" value="TreeGrafter"/>
</dbReference>
<dbReference type="InterPro" id="IPR012936">
    <property type="entry name" value="Erv_C"/>
</dbReference>
<comment type="subcellular location">
    <subcellularLocation>
        <location evidence="1">Golgi apparatus</location>
        <location evidence="1">cis-Golgi network membrane</location>
        <topology evidence="1">Multi-pass membrane protein</topology>
    </subcellularLocation>
</comment>
<keyword evidence="4" id="KW-1133">Transmembrane helix</keyword>
<sequence>MYQYHLKLVPISYVFLDSTRNIFSHLFSVTTYQKDISLGASGLPGFFVQYEFSPLMVKYEEKQQKLSQFLVSLCAIIGGIFTVASLIDSLIYRSGRIVQKITLNKYT</sequence>
<dbReference type="WBParaSite" id="TCLT_0000321101-mRNA-1">
    <property type="protein sequence ID" value="TCLT_0000321101-mRNA-1"/>
    <property type="gene ID" value="TCLT_0000321101"/>
</dbReference>
<evidence type="ECO:0000256" key="3">
    <source>
        <dbReference type="ARBA" id="ARBA00040493"/>
    </source>
</evidence>
<evidence type="ECO:0000313" key="6">
    <source>
        <dbReference type="EMBL" id="VDM99564.1"/>
    </source>
</evidence>
<proteinExistence type="inferred from homology"/>
<dbReference type="PANTHER" id="PTHR10984">
    <property type="entry name" value="ENDOPLASMIC RETICULUM-GOLGI INTERMEDIATE COMPARTMENT PROTEIN"/>
    <property type="match status" value="1"/>
</dbReference>
<dbReference type="GO" id="GO:0006888">
    <property type="term" value="P:endoplasmic reticulum to Golgi vesicle-mediated transport"/>
    <property type="evidence" value="ECO:0007669"/>
    <property type="project" value="TreeGrafter"/>
</dbReference>
<keyword evidence="7" id="KW-1185">Reference proteome</keyword>
<comment type="similarity">
    <text evidence="2">Belongs to the ERGIC family.</text>
</comment>
<evidence type="ECO:0000256" key="2">
    <source>
        <dbReference type="ARBA" id="ARBA00005648"/>
    </source>
</evidence>
<gene>
    <name evidence="6" type="ORF">TCLT_LOCUS3209</name>
</gene>
<dbReference type="Proteomes" id="UP000276776">
    <property type="component" value="Unassembled WGS sequence"/>
</dbReference>
<keyword evidence="4" id="KW-0812">Transmembrane</keyword>
<dbReference type="AlphaFoldDB" id="A0A0N5CSK8"/>
<dbReference type="Pfam" id="PF07970">
    <property type="entry name" value="COPIIcoated_ERV"/>
    <property type="match status" value="1"/>
</dbReference>
<dbReference type="GO" id="GO:0005789">
    <property type="term" value="C:endoplasmic reticulum membrane"/>
    <property type="evidence" value="ECO:0007669"/>
    <property type="project" value="TreeGrafter"/>
</dbReference>
<reference evidence="8" key="1">
    <citation type="submission" date="2017-02" db="UniProtKB">
        <authorList>
            <consortium name="WormBaseParasite"/>
        </authorList>
    </citation>
    <scope>IDENTIFICATION</scope>
</reference>
<dbReference type="EMBL" id="UYYF01001122">
    <property type="protein sequence ID" value="VDM99564.1"/>
    <property type="molecule type" value="Genomic_DNA"/>
</dbReference>
<evidence type="ECO:0000313" key="8">
    <source>
        <dbReference type="WBParaSite" id="TCLT_0000321101-mRNA-1"/>
    </source>
</evidence>
<accession>A0A0N5CSK8</accession>
<protein>
    <recommendedName>
        <fullName evidence="3">Endoplasmic reticulum-Golgi intermediate compartment protein 3</fullName>
    </recommendedName>
</protein>
<dbReference type="GO" id="GO:0000139">
    <property type="term" value="C:Golgi membrane"/>
    <property type="evidence" value="ECO:0007669"/>
    <property type="project" value="TreeGrafter"/>
</dbReference>
<feature type="domain" description="Endoplasmic reticulum vesicle transporter C-terminal" evidence="5">
    <location>
        <begin position="1"/>
        <end position="88"/>
    </location>
</feature>
<dbReference type="OrthoDB" id="270930at2759"/>
<evidence type="ECO:0000256" key="1">
    <source>
        <dbReference type="ARBA" id="ARBA00004257"/>
    </source>
</evidence>
<organism evidence="8">
    <name type="scientific">Thelazia callipaeda</name>
    <name type="common">Oriental eyeworm</name>
    <name type="synonym">Parasitic nematode</name>
    <dbReference type="NCBI Taxonomy" id="103827"/>
    <lineage>
        <taxon>Eukaryota</taxon>
        <taxon>Metazoa</taxon>
        <taxon>Ecdysozoa</taxon>
        <taxon>Nematoda</taxon>
        <taxon>Chromadorea</taxon>
        <taxon>Rhabditida</taxon>
        <taxon>Spirurina</taxon>
        <taxon>Spiruromorpha</taxon>
        <taxon>Thelazioidea</taxon>
        <taxon>Thelaziidae</taxon>
        <taxon>Thelazia</taxon>
    </lineage>
</organism>